<dbReference type="Proteomes" id="UP000006671">
    <property type="component" value="Unassembled WGS sequence"/>
</dbReference>
<dbReference type="InterPro" id="IPR036047">
    <property type="entry name" value="F-box-like_dom_sf"/>
</dbReference>
<accession>D2V3Y1</accession>
<organism evidence="2">
    <name type="scientific">Naegleria gruberi</name>
    <name type="common">Amoeba</name>
    <dbReference type="NCBI Taxonomy" id="5762"/>
    <lineage>
        <taxon>Eukaryota</taxon>
        <taxon>Discoba</taxon>
        <taxon>Heterolobosea</taxon>
        <taxon>Tetramitia</taxon>
        <taxon>Eutetramitia</taxon>
        <taxon>Vahlkampfiidae</taxon>
        <taxon>Naegleria</taxon>
    </lineage>
</organism>
<evidence type="ECO:0008006" key="3">
    <source>
        <dbReference type="Google" id="ProtNLM"/>
    </source>
</evidence>
<reference evidence="1 2" key="1">
    <citation type="journal article" date="2010" name="Cell">
        <title>The genome of Naegleria gruberi illuminates early eukaryotic versatility.</title>
        <authorList>
            <person name="Fritz-Laylin L.K."/>
            <person name="Prochnik S.E."/>
            <person name="Ginger M.L."/>
            <person name="Dacks J.B."/>
            <person name="Carpenter M.L."/>
            <person name="Field M.C."/>
            <person name="Kuo A."/>
            <person name="Paredez A."/>
            <person name="Chapman J."/>
            <person name="Pham J."/>
            <person name="Shu S."/>
            <person name="Neupane R."/>
            <person name="Cipriano M."/>
            <person name="Mancuso J."/>
            <person name="Tu H."/>
            <person name="Salamov A."/>
            <person name="Lindquist E."/>
            <person name="Shapiro H."/>
            <person name="Lucas S."/>
            <person name="Grigoriev I.V."/>
            <person name="Cande W.Z."/>
            <person name="Fulton C."/>
            <person name="Rokhsar D.S."/>
            <person name="Dawson S.C."/>
        </authorList>
    </citation>
    <scope>NUCLEOTIDE SEQUENCE [LARGE SCALE GENOMIC DNA]</scope>
    <source>
        <strain evidence="1 2">NEG-M</strain>
    </source>
</reference>
<keyword evidence="2" id="KW-1185">Reference proteome</keyword>
<dbReference type="KEGG" id="ngr:NAEGRDRAFT_63529"/>
<dbReference type="CDD" id="cd09917">
    <property type="entry name" value="F-box_SF"/>
    <property type="match status" value="1"/>
</dbReference>
<dbReference type="SUPFAM" id="SSF81383">
    <property type="entry name" value="F-box domain"/>
    <property type="match status" value="1"/>
</dbReference>
<dbReference type="RefSeq" id="XP_002681024.1">
    <property type="nucleotide sequence ID" value="XM_002680978.1"/>
</dbReference>
<protein>
    <recommendedName>
        <fullName evidence="3">F-box domain-containing protein</fullName>
    </recommendedName>
</protein>
<sequence length="335" mass="39003">MSTTLVELYHSPDILSHVFSFLPLESIAMMERSCKHFATLLRADYIDKTIYYHYICQLFKLDPSIMMKDDDTSLLHMFDQFLQEENCRELLIEFFRAPFIGNRVENNDPINSYSNKGGVIDFSIYVPCKLLRGLLSHCKYDLDENIKRTLHKFLLFAGVSYWTLEVDSKFQLAKLNSNEVFTFRKNPYSSNSFPFTQYSMGKGLIMLLNNNFKEIDPEFSLAISLSGPEDSVILYNELIRNAEPPEMWDDIFSQCSNPPYSMQPANEEIQALTSQLYNDHDGSCEHYCWNDFLLEDYSSWSSYWLAGAEWWGCYSLTTYDYSKQQFVIATASTTD</sequence>
<evidence type="ECO:0000313" key="2">
    <source>
        <dbReference type="Proteomes" id="UP000006671"/>
    </source>
</evidence>
<dbReference type="AlphaFoldDB" id="D2V3Y1"/>
<dbReference type="GeneID" id="8848359"/>
<dbReference type="InParanoid" id="D2V3Y1"/>
<dbReference type="EMBL" id="GG738851">
    <property type="protein sequence ID" value="EFC48280.1"/>
    <property type="molecule type" value="Genomic_DNA"/>
</dbReference>
<proteinExistence type="predicted"/>
<name>D2V3Y1_NAEGR</name>
<dbReference type="OMA" id="QEENCRE"/>
<evidence type="ECO:0000313" key="1">
    <source>
        <dbReference type="EMBL" id="EFC48280.1"/>
    </source>
</evidence>
<dbReference type="VEuPathDB" id="AmoebaDB:NAEGRDRAFT_63529"/>
<gene>
    <name evidence="1" type="ORF">NAEGRDRAFT_63529</name>
</gene>